<organism evidence="2 3">
    <name type="scientific">Mytilus galloprovincialis</name>
    <name type="common">Mediterranean mussel</name>
    <dbReference type="NCBI Taxonomy" id="29158"/>
    <lineage>
        <taxon>Eukaryota</taxon>
        <taxon>Metazoa</taxon>
        <taxon>Spiralia</taxon>
        <taxon>Lophotrochozoa</taxon>
        <taxon>Mollusca</taxon>
        <taxon>Bivalvia</taxon>
        <taxon>Autobranchia</taxon>
        <taxon>Pteriomorphia</taxon>
        <taxon>Mytilida</taxon>
        <taxon>Mytiloidea</taxon>
        <taxon>Mytilidae</taxon>
        <taxon>Mytilinae</taxon>
        <taxon>Mytilus</taxon>
    </lineage>
</organism>
<accession>A0A8B6FJR0</accession>
<reference evidence="2" key="1">
    <citation type="submission" date="2018-11" db="EMBL/GenBank/DDBJ databases">
        <authorList>
            <person name="Alioto T."/>
            <person name="Alioto T."/>
        </authorList>
    </citation>
    <scope>NUCLEOTIDE SEQUENCE</scope>
</reference>
<feature type="compositionally biased region" description="Basic and acidic residues" evidence="1">
    <location>
        <begin position="210"/>
        <end position="232"/>
    </location>
</feature>
<keyword evidence="3" id="KW-1185">Reference proteome</keyword>
<comment type="caution">
    <text evidence="2">The sequence shown here is derived from an EMBL/GenBank/DDBJ whole genome shotgun (WGS) entry which is preliminary data.</text>
</comment>
<evidence type="ECO:0000313" key="3">
    <source>
        <dbReference type="Proteomes" id="UP000596742"/>
    </source>
</evidence>
<dbReference type="AlphaFoldDB" id="A0A8B6FJR0"/>
<feature type="region of interest" description="Disordered" evidence="1">
    <location>
        <begin position="163"/>
        <end position="281"/>
    </location>
</feature>
<name>A0A8B6FJR0_MYTGA</name>
<sequence>MMKKHIILKGAGKGSKMEDRYSDDLEVIAGKLEVEWRFVAVDITVQVIQGDEESEPLSFLNAQERSARGEVAEDIEEKKCANFIPAPVRYTTVIDSTPATQFIQDDGLRSLRATFETEATFQTRDMIVPPDSTELHQLALVMFYALRRPEMRTLKLLVNLASNHERGKHRNGRTPKKEPRTEAKIAGTTAPNPKHADQKPVSKEIIAAEARNKDEERENARTRDAQHRDTPKTNRLSGSDTRNKNKKGEQRKKQKKGSQEHEGTAKRGESVRNSTHDIGSRFWTISEGAEIVKETGDRGSDFYRVKAPKRER</sequence>
<evidence type="ECO:0000313" key="2">
    <source>
        <dbReference type="EMBL" id="VDI48983.1"/>
    </source>
</evidence>
<dbReference type="Proteomes" id="UP000596742">
    <property type="component" value="Unassembled WGS sequence"/>
</dbReference>
<dbReference type="EMBL" id="UYJE01006786">
    <property type="protein sequence ID" value="VDI48983.1"/>
    <property type="molecule type" value="Genomic_DNA"/>
</dbReference>
<gene>
    <name evidence="2" type="ORF">MGAL_10B029530</name>
</gene>
<proteinExistence type="predicted"/>
<protein>
    <submittedName>
        <fullName evidence="2">Uncharacterized protein</fullName>
    </submittedName>
</protein>
<feature type="compositionally biased region" description="Basic and acidic residues" evidence="1">
    <location>
        <begin position="257"/>
        <end position="279"/>
    </location>
</feature>
<evidence type="ECO:0000256" key="1">
    <source>
        <dbReference type="SAM" id="MobiDB-lite"/>
    </source>
</evidence>